<comment type="subcellular location">
    <subcellularLocation>
        <location evidence="1 7">Cell membrane</location>
        <topology evidence="1 7">Multi-pass membrane protein</topology>
    </subcellularLocation>
</comment>
<dbReference type="AlphaFoldDB" id="A0A4Q2REU1"/>
<sequence length="315" mass="33320">MGPLTFLLRRVAGLGIVMVLVALIVFVIVRIVPGDPAAVMLGASATPDDVAALQARLGLDRPLPVQFAIYLKEIATLDLGRSIFLDRPVAQAIAERAQLTGLLTALAATIAVLIGVPVGILSAVRRGRASDHLATAGAMVFASLPSFWVGLTLIEWLAVRHAWFPVAGWGDPGDGLLAHLHHLVLPAVALGLPNSALIIRFTRTSMLDVLGEDYIRTARAKGVRPWSVVMRHALRNALIPIVTVIGLTVATLIGGAIVTETVFGLPGVGNLIVSAVLRRDYPVIQGTLLVISGLYVLINLAVDLLYAAVDPRLRG</sequence>
<dbReference type="GO" id="GO:0055085">
    <property type="term" value="P:transmembrane transport"/>
    <property type="evidence" value="ECO:0007669"/>
    <property type="project" value="InterPro"/>
</dbReference>
<evidence type="ECO:0000256" key="7">
    <source>
        <dbReference type="RuleBase" id="RU363032"/>
    </source>
</evidence>
<keyword evidence="6 7" id="KW-0472">Membrane</keyword>
<evidence type="ECO:0000256" key="2">
    <source>
        <dbReference type="ARBA" id="ARBA00022448"/>
    </source>
</evidence>
<dbReference type="PANTHER" id="PTHR43163">
    <property type="entry name" value="DIPEPTIDE TRANSPORT SYSTEM PERMEASE PROTEIN DPPB-RELATED"/>
    <property type="match status" value="1"/>
</dbReference>
<keyword evidence="4 7" id="KW-0812">Transmembrane</keyword>
<gene>
    <name evidence="9" type="ORF">D3272_15415</name>
</gene>
<feature type="transmembrane region" description="Helical" evidence="7">
    <location>
        <begin position="179"/>
        <end position="199"/>
    </location>
</feature>
<evidence type="ECO:0000256" key="6">
    <source>
        <dbReference type="ARBA" id="ARBA00023136"/>
    </source>
</evidence>
<evidence type="ECO:0000313" key="10">
    <source>
        <dbReference type="Proteomes" id="UP000289411"/>
    </source>
</evidence>
<keyword evidence="2 7" id="KW-0813">Transport</keyword>
<reference evidence="9 10" key="2">
    <citation type="submission" date="2019-02" db="EMBL/GenBank/DDBJ databases">
        <title>'Lichenibacterium ramalinii' gen. nov. sp. nov., 'Lichenibacterium minor' gen. nov. sp. nov.</title>
        <authorList>
            <person name="Pankratov T."/>
        </authorList>
    </citation>
    <scope>NUCLEOTIDE SEQUENCE [LARGE SCALE GENOMIC DNA]</scope>
    <source>
        <strain evidence="9 10">RmlP001</strain>
    </source>
</reference>
<reference evidence="9 10" key="1">
    <citation type="submission" date="2018-09" db="EMBL/GenBank/DDBJ databases">
        <authorList>
            <person name="Grouzdev D.S."/>
            <person name="Krutkina M.S."/>
        </authorList>
    </citation>
    <scope>NUCLEOTIDE SEQUENCE [LARGE SCALE GENOMIC DNA]</scope>
    <source>
        <strain evidence="9 10">RmlP001</strain>
    </source>
</reference>
<dbReference type="PROSITE" id="PS50928">
    <property type="entry name" value="ABC_TM1"/>
    <property type="match status" value="1"/>
</dbReference>
<feature type="transmembrane region" description="Helical" evidence="7">
    <location>
        <begin position="237"/>
        <end position="263"/>
    </location>
</feature>
<dbReference type="Pfam" id="PF00528">
    <property type="entry name" value="BPD_transp_1"/>
    <property type="match status" value="1"/>
</dbReference>
<dbReference type="Pfam" id="PF19300">
    <property type="entry name" value="BPD_transp_1_N"/>
    <property type="match status" value="1"/>
</dbReference>
<keyword evidence="3" id="KW-1003">Cell membrane</keyword>
<comment type="similarity">
    <text evidence="7">Belongs to the binding-protein-dependent transport system permease family.</text>
</comment>
<feature type="domain" description="ABC transmembrane type-1" evidence="8">
    <location>
        <begin position="97"/>
        <end position="306"/>
    </location>
</feature>
<organism evidence="9 10">
    <name type="scientific">Lichenibacterium ramalinae</name>
    <dbReference type="NCBI Taxonomy" id="2316527"/>
    <lineage>
        <taxon>Bacteria</taxon>
        <taxon>Pseudomonadati</taxon>
        <taxon>Pseudomonadota</taxon>
        <taxon>Alphaproteobacteria</taxon>
        <taxon>Hyphomicrobiales</taxon>
        <taxon>Lichenihabitantaceae</taxon>
        <taxon>Lichenibacterium</taxon>
    </lineage>
</organism>
<evidence type="ECO:0000256" key="1">
    <source>
        <dbReference type="ARBA" id="ARBA00004651"/>
    </source>
</evidence>
<feature type="transmembrane region" description="Helical" evidence="7">
    <location>
        <begin position="12"/>
        <end position="32"/>
    </location>
</feature>
<proteinExistence type="inferred from homology"/>
<dbReference type="Proteomes" id="UP000289411">
    <property type="component" value="Unassembled WGS sequence"/>
</dbReference>
<dbReference type="PANTHER" id="PTHR43163:SF3">
    <property type="entry name" value="PEPTIDE ABC TRANSPORTER PERMEASE PROTEIN"/>
    <property type="match status" value="1"/>
</dbReference>
<dbReference type="Gene3D" id="1.10.3720.10">
    <property type="entry name" value="MetI-like"/>
    <property type="match status" value="1"/>
</dbReference>
<keyword evidence="10" id="KW-1185">Reference proteome</keyword>
<evidence type="ECO:0000256" key="3">
    <source>
        <dbReference type="ARBA" id="ARBA00022475"/>
    </source>
</evidence>
<dbReference type="CDD" id="cd06261">
    <property type="entry name" value="TM_PBP2"/>
    <property type="match status" value="1"/>
</dbReference>
<feature type="transmembrane region" description="Helical" evidence="7">
    <location>
        <begin position="102"/>
        <end position="124"/>
    </location>
</feature>
<comment type="caution">
    <text evidence="9">The sequence shown here is derived from an EMBL/GenBank/DDBJ whole genome shotgun (WGS) entry which is preliminary data.</text>
</comment>
<dbReference type="EMBL" id="QYBC01000012">
    <property type="protein sequence ID" value="RYB03976.1"/>
    <property type="molecule type" value="Genomic_DNA"/>
</dbReference>
<dbReference type="GO" id="GO:0005886">
    <property type="term" value="C:plasma membrane"/>
    <property type="evidence" value="ECO:0007669"/>
    <property type="project" value="UniProtKB-SubCell"/>
</dbReference>
<evidence type="ECO:0000256" key="4">
    <source>
        <dbReference type="ARBA" id="ARBA00022692"/>
    </source>
</evidence>
<accession>A0A4Q2REU1</accession>
<name>A0A4Q2REU1_9HYPH</name>
<dbReference type="SUPFAM" id="SSF161098">
    <property type="entry name" value="MetI-like"/>
    <property type="match status" value="1"/>
</dbReference>
<dbReference type="OrthoDB" id="9805855at2"/>
<evidence type="ECO:0000256" key="5">
    <source>
        <dbReference type="ARBA" id="ARBA00022989"/>
    </source>
</evidence>
<protein>
    <submittedName>
        <fullName evidence="9">ABC transporter permease</fullName>
    </submittedName>
</protein>
<feature type="transmembrane region" description="Helical" evidence="7">
    <location>
        <begin position="283"/>
        <end position="309"/>
    </location>
</feature>
<dbReference type="InterPro" id="IPR045621">
    <property type="entry name" value="BPD_transp_1_N"/>
</dbReference>
<keyword evidence="5 7" id="KW-1133">Transmembrane helix</keyword>
<evidence type="ECO:0000313" key="9">
    <source>
        <dbReference type="EMBL" id="RYB03976.1"/>
    </source>
</evidence>
<evidence type="ECO:0000259" key="8">
    <source>
        <dbReference type="PROSITE" id="PS50928"/>
    </source>
</evidence>
<dbReference type="InterPro" id="IPR000515">
    <property type="entry name" value="MetI-like"/>
</dbReference>
<dbReference type="RefSeq" id="WP_129220097.1">
    <property type="nucleotide sequence ID" value="NZ_QYBC01000012.1"/>
</dbReference>
<feature type="transmembrane region" description="Helical" evidence="7">
    <location>
        <begin position="136"/>
        <end position="159"/>
    </location>
</feature>
<dbReference type="InterPro" id="IPR035906">
    <property type="entry name" value="MetI-like_sf"/>
</dbReference>